<sequence>MPMNFINLLIHESPQKEWDMGFQPWPHSRSNCWTIFLPDEQVNPADIVHSHGKQPLKRAEEYFGQAGEVLND</sequence>
<gene>
    <name evidence="1" type="ORF">AYP45_10915</name>
</gene>
<comment type="caution">
    <text evidence="1">The sequence shown here is derived from an EMBL/GenBank/DDBJ whole genome shotgun (WGS) entry which is preliminary data.</text>
</comment>
<reference evidence="1 2" key="1">
    <citation type="journal article" date="2017" name="Water Res.">
        <title>Discovery and metagenomic analysis of an anammox bacterial enrichment related to Candidatus "Brocadia caroliniensis" in a full-scale glycerol-fed nitritation-denitritation separate centrate treatment process.</title>
        <authorList>
            <person name="Park H."/>
            <person name="Brotto A.C."/>
            <person name="van Loosdrecht M.C."/>
            <person name="Chandran K."/>
        </authorList>
    </citation>
    <scope>NUCLEOTIDE SEQUENCE [LARGE SCALE GENOMIC DNA]</scope>
    <source>
        <strain evidence="1">26THWARD</strain>
    </source>
</reference>
<dbReference type="EMBL" id="AYTS01000098">
    <property type="protein sequence ID" value="OOP56122.1"/>
    <property type="molecule type" value="Genomic_DNA"/>
</dbReference>
<protein>
    <submittedName>
        <fullName evidence="1">Uncharacterized protein</fullName>
    </submittedName>
</protein>
<proteinExistence type="predicted"/>
<evidence type="ECO:0000313" key="1">
    <source>
        <dbReference type="EMBL" id="OOP56122.1"/>
    </source>
</evidence>
<accession>A0A1V4ASK3</accession>
<organism evidence="1 2">
    <name type="scientific">Candidatus Brocadia carolinensis</name>
    <dbReference type="NCBI Taxonomy" id="1004156"/>
    <lineage>
        <taxon>Bacteria</taxon>
        <taxon>Pseudomonadati</taxon>
        <taxon>Planctomycetota</taxon>
        <taxon>Candidatus Brocadiia</taxon>
        <taxon>Candidatus Brocadiales</taxon>
        <taxon>Candidatus Brocadiaceae</taxon>
        <taxon>Candidatus Brocadia</taxon>
    </lineage>
</organism>
<name>A0A1V4ASK3_9BACT</name>
<dbReference type="Proteomes" id="UP000189681">
    <property type="component" value="Unassembled WGS sequence"/>
</dbReference>
<dbReference type="AlphaFoldDB" id="A0A1V4ASK3"/>
<evidence type="ECO:0000313" key="2">
    <source>
        <dbReference type="Proteomes" id="UP000189681"/>
    </source>
</evidence>